<feature type="compositionally biased region" description="Acidic residues" evidence="5">
    <location>
        <begin position="893"/>
        <end position="915"/>
    </location>
</feature>
<keyword evidence="3" id="KW-0175">Coiled coil</keyword>
<gene>
    <name evidence="8" type="ORF">BN1708_006484</name>
</gene>
<dbReference type="InterPro" id="IPR016024">
    <property type="entry name" value="ARM-type_fold"/>
</dbReference>
<evidence type="ECO:0000259" key="6">
    <source>
        <dbReference type="Pfam" id="PF03914"/>
    </source>
</evidence>
<dbReference type="SUPFAM" id="SSF48371">
    <property type="entry name" value="ARM repeat"/>
    <property type="match status" value="1"/>
</dbReference>
<evidence type="ECO:0000313" key="8">
    <source>
        <dbReference type="EMBL" id="CRK34748.1"/>
    </source>
</evidence>
<reference evidence="9" key="1">
    <citation type="submission" date="2015-05" db="EMBL/GenBank/DDBJ databases">
        <authorList>
            <person name="Fogelqvist Johan"/>
        </authorList>
    </citation>
    <scope>NUCLEOTIDE SEQUENCE [LARGE SCALE GENOMIC DNA]</scope>
</reference>
<feature type="compositionally biased region" description="Acidic residues" evidence="5">
    <location>
        <begin position="77"/>
        <end position="89"/>
    </location>
</feature>
<evidence type="ECO:0000256" key="5">
    <source>
        <dbReference type="SAM" id="MobiDB-lite"/>
    </source>
</evidence>
<dbReference type="InterPro" id="IPR011501">
    <property type="entry name" value="Noc3_N"/>
</dbReference>
<dbReference type="Proteomes" id="UP000044602">
    <property type="component" value="Unassembled WGS sequence"/>
</dbReference>
<protein>
    <recommendedName>
        <fullName evidence="10">Nucleolar complex-associated protein 3</fullName>
    </recommendedName>
</protein>
<feature type="compositionally biased region" description="Basic and acidic residues" evidence="5">
    <location>
        <begin position="104"/>
        <end position="114"/>
    </location>
</feature>
<evidence type="ECO:0000313" key="9">
    <source>
        <dbReference type="Proteomes" id="UP000044602"/>
    </source>
</evidence>
<sequence length="1133" mass="128298">MTTRAPKRRKLTPPPEDESSSGPSSKKIQKAFIKNAAGWNLEQDYENRPRKGKKAKKESTKLPIKTADGRLEQSNLLEEDDDAGSIDSDIEVDEDVVASSPEPEATKPDEPVIPDREQIFAAQEKLAKFAADMSEEPEEHFGAFKKAMAEFATSKIMSIQKLALVTQMAVYKDIIPGYRIRPLAEKQQSEKTSKDVEKLRVYEQSLIKGYHAYILQLTKNAKADLPSSRRKGQSISSISIMCACTLLNAVPHFNFRTELLKIIVGKLSKRIVDADFNRCRRALEVLFRDDDEGHPSQEAVSLLSKMMRARDYKVDEAVVNLFLHLRLLSEFGGKASHERVDYEDPESLKAKQQKKMERKKFINKRERKAMKEQKAIEKDMEQADALVSHEERDKMHDEASRLELVIVLWAFVSGFVDAQIDAFQGVTQAHWVALLNTFHQETEQIEGRIATDTLGDLLRDWSVKVKQVFWVWDRPIAHRHKLIIKIHQIVCMSRASLNWTVFYLVNAMRFLVVPDIGLASLRLTKEGDIEVDEDVVASSPEPEATKPDEPVIPDREQIFAAQEKLAKFAADMSEEPEEHFGAFKKAMAEFATSKIMSIQKLALVTQMAVYKDIIPGYRIRPLAEKQQSEKTSKDVEKLRVYEQSLIKGYHAYILQLTKNAKADLPSSRRKGQSISSISIMCACTLLNAVPHFNFRTELLKIIVGKLSKRIVDADFNRCRRALEVLFRDDDEGHPSQEAVSLLSKMMRARDYKVDEAVVNLFLHLRLLSEFGGKASHERVDYEDPESLKAKQQKKMERKKFINKRERKAMKEQKAIEKDMEQADALVSHEERDKMQSETLKLVFATYFRILKIRVPHLMGATLEGLAKYAHLINQDFFGDLLEALKDLIRHAEEDAEGEGDEENPEDEEDDEGDESEFVRNTSREALLCIVTAFALLAGQDAHNARSTLHLDLSHFTTHLFKSLYPLSLNPDIELTSHSLHATDPNANSSSASSTPSGSKDDGPKINLQTTTVLLLRSLTAVLLPHWNIRSVPPLRLAAFTKQLMAAALQMPEKSIQAVIGLLQDVTHTHGKKISALWRTEERKGDGTFNGLSDSIEGSNPFASTVWEGELLRLHYSPKVRESVKLLEKSVSSI</sequence>
<dbReference type="GO" id="GO:0006270">
    <property type="term" value="P:DNA replication initiation"/>
    <property type="evidence" value="ECO:0007669"/>
    <property type="project" value="TreeGrafter"/>
</dbReference>
<comment type="similarity">
    <text evidence="2">Belongs to the CBF/MAK21 family.</text>
</comment>
<dbReference type="GO" id="GO:0005730">
    <property type="term" value="C:nucleolus"/>
    <property type="evidence" value="ECO:0007669"/>
    <property type="project" value="UniProtKB-SubCell"/>
</dbReference>
<dbReference type="InterPro" id="IPR005612">
    <property type="entry name" value="CCAAT-binding_factor"/>
</dbReference>
<evidence type="ECO:0000259" key="7">
    <source>
        <dbReference type="Pfam" id="PF07540"/>
    </source>
</evidence>
<dbReference type="STRING" id="100787.A0A0G4MKB5"/>
<feature type="domain" description="Nucleolar complex-associated protein 3 N-terminal" evidence="7">
    <location>
        <begin position="561"/>
        <end position="652"/>
    </location>
</feature>
<feature type="region of interest" description="Disordered" evidence="5">
    <location>
        <begin position="893"/>
        <end position="917"/>
    </location>
</feature>
<name>A0A0G4MKB5_VERLO</name>
<dbReference type="Pfam" id="PF07540">
    <property type="entry name" value="NOC3p"/>
    <property type="match status" value="2"/>
</dbReference>
<dbReference type="Pfam" id="PF03914">
    <property type="entry name" value="CBF"/>
    <property type="match status" value="1"/>
</dbReference>
<organism evidence="8 9">
    <name type="scientific">Verticillium longisporum</name>
    <name type="common">Verticillium dahliae var. longisporum</name>
    <dbReference type="NCBI Taxonomy" id="100787"/>
    <lineage>
        <taxon>Eukaryota</taxon>
        <taxon>Fungi</taxon>
        <taxon>Dikarya</taxon>
        <taxon>Ascomycota</taxon>
        <taxon>Pezizomycotina</taxon>
        <taxon>Sordariomycetes</taxon>
        <taxon>Hypocreomycetidae</taxon>
        <taxon>Glomerellales</taxon>
        <taxon>Plectosphaerellaceae</taxon>
        <taxon>Verticillium</taxon>
    </lineage>
</organism>
<evidence type="ECO:0000256" key="2">
    <source>
        <dbReference type="ARBA" id="ARBA00007797"/>
    </source>
</evidence>
<feature type="compositionally biased region" description="Basic residues" evidence="5">
    <location>
        <begin position="1"/>
        <end position="11"/>
    </location>
</feature>
<feature type="region of interest" description="Disordered" evidence="5">
    <location>
        <begin position="979"/>
        <end position="1004"/>
    </location>
</feature>
<feature type="region of interest" description="Disordered" evidence="5">
    <location>
        <begin position="95"/>
        <end position="114"/>
    </location>
</feature>
<evidence type="ECO:0008006" key="10">
    <source>
        <dbReference type="Google" id="ProtNLM"/>
    </source>
</evidence>
<dbReference type="PANTHER" id="PTHR14428:SF5">
    <property type="entry name" value="NUCLEOLAR COMPLEX PROTEIN 3 HOMOLOG"/>
    <property type="match status" value="1"/>
</dbReference>
<evidence type="ECO:0000256" key="3">
    <source>
        <dbReference type="ARBA" id="ARBA00023054"/>
    </source>
</evidence>
<evidence type="ECO:0000256" key="4">
    <source>
        <dbReference type="ARBA" id="ARBA00023242"/>
    </source>
</evidence>
<feature type="domain" description="CCAAT-binding factor" evidence="6">
    <location>
        <begin position="925"/>
        <end position="1121"/>
    </location>
</feature>
<accession>A0A0G4MKB5</accession>
<feature type="compositionally biased region" description="Low complexity" evidence="5">
    <location>
        <begin position="984"/>
        <end position="997"/>
    </location>
</feature>
<dbReference type="AlphaFoldDB" id="A0A0G4MKB5"/>
<comment type="subcellular location">
    <subcellularLocation>
        <location evidence="1">Nucleus</location>
        <location evidence="1">Nucleolus</location>
    </subcellularLocation>
</comment>
<keyword evidence="9" id="KW-1185">Reference proteome</keyword>
<feature type="region of interest" description="Disordered" evidence="5">
    <location>
        <begin position="1"/>
        <end position="89"/>
    </location>
</feature>
<evidence type="ECO:0000256" key="1">
    <source>
        <dbReference type="ARBA" id="ARBA00004604"/>
    </source>
</evidence>
<dbReference type="PANTHER" id="PTHR14428">
    <property type="entry name" value="NUCLEOLAR COMPLEX PROTEIN 3"/>
    <property type="match status" value="1"/>
</dbReference>
<feature type="domain" description="Nucleolar complex-associated protein 3 N-terminal" evidence="7">
    <location>
        <begin position="122"/>
        <end position="213"/>
    </location>
</feature>
<proteinExistence type="inferred from homology"/>
<dbReference type="InterPro" id="IPR016903">
    <property type="entry name" value="Nucleolar_cplx-assoc_3"/>
</dbReference>
<dbReference type="GO" id="GO:0003682">
    <property type="term" value="F:chromatin binding"/>
    <property type="evidence" value="ECO:0007669"/>
    <property type="project" value="TreeGrafter"/>
</dbReference>
<keyword evidence="4" id="KW-0539">Nucleus</keyword>
<dbReference type="EMBL" id="CVQH01023194">
    <property type="protein sequence ID" value="CRK34748.1"/>
    <property type="molecule type" value="Genomic_DNA"/>
</dbReference>